<evidence type="ECO:0000313" key="3">
    <source>
        <dbReference type="Proteomes" id="UP000703269"/>
    </source>
</evidence>
<keyword evidence="1" id="KW-0812">Transmembrane</keyword>
<feature type="transmembrane region" description="Helical" evidence="1">
    <location>
        <begin position="115"/>
        <end position="139"/>
    </location>
</feature>
<name>A0A9P3G8W2_9APHY</name>
<accession>A0A9P3G8W2</accession>
<proteinExistence type="predicted"/>
<sequence length="341" mass="37686">MTVNASTQYLLWSALPEVGAFVEFSFHVAAARRLLRARPARDHHALVALACFGMYVASAVHLLMTLRYAAFRVHAAAPLAEAVGQCMSDLVGGKDDCAFRIDWENMDRPWTDPPFAWMTALLLGINIVLSNAVLLGIAWSTSSRRSWTAIISAILLSATTGMAAWSVQYTFGIGHRITDIFISNHYGFYALVLSLLTVTWATSLLVWAAWCTQSTRPDSRAVDRSLFNKYARKLSMALGNSEMLYCGLWFTFVAYKAVDDDNRWEVIQLIGPRLHQAIVWLGSALDTTFIHTMGAFATRLALLKLETNCMDPLDTQHSVQGVVPGFDSKGVEDKGEAAARI</sequence>
<comment type="caution">
    <text evidence="2">The sequence shown here is derived from an EMBL/GenBank/DDBJ whole genome shotgun (WGS) entry which is preliminary data.</text>
</comment>
<keyword evidence="3" id="KW-1185">Reference proteome</keyword>
<feature type="transmembrane region" description="Helical" evidence="1">
    <location>
        <begin position="186"/>
        <end position="210"/>
    </location>
</feature>
<organism evidence="2 3">
    <name type="scientific">Phanerochaete sordida</name>
    <dbReference type="NCBI Taxonomy" id="48140"/>
    <lineage>
        <taxon>Eukaryota</taxon>
        <taxon>Fungi</taxon>
        <taxon>Dikarya</taxon>
        <taxon>Basidiomycota</taxon>
        <taxon>Agaricomycotina</taxon>
        <taxon>Agaricomycetes</taxon>
        <taxon>Polyporales</taxon>
        <taxon>Phanerochaetaceae</taxon>
        <taxon>Phanerochaete</taxon>
    </lineage>
</organism>
<feature type="transmembrane region" description="Helical" evidence="1">
    <location>
        <begin position="146"/>
        <end position="166"/>
    </location>
</feature>
<gene>
    <name evidence="2" type="ORF">PsYK624_056990</name>
</gene>
<keyword evidence="1" id="KW-1133">Transmembrane helix</keyword>
<dbReference type="EMBL" id="BPQB01000013">
    <property type="protein sequence ID" value="GJE89595.1"/>
    <property type="molecule type" value="Genomic_DNA"/>
</dbReference>
<keyword evidence="1" id="KW-0472">Membrane</keyword>
<dbReference type="AlphaFoldDB" id="A0A9P3G8W2"/>
<feature type="transmembrane region" description="Helical" evidence="1">
    <location>
        <begin position="43"/>
        <end position="64"/>
    </location>
</feature>
<reference evidence="2 3" key="1">
    <citation type="submission" date="2021-08" db="EMBL/GenBank/DDBJ databases">
        <title>Draft Genome Sequence of Phanerochaete sordida strain YK-624.</title>
        <authorList>
            <person name="Mori T."/>
            <person name="Dohra H."/>
            <person name="Suzuki T."/>
            <person name="Kawagishi H."/>
            <person name="Hirai H."/>
        </authorList>
    </citation>
    <scope>NUCLEOTIDE SEQUENCE [LARGE SCALE GENOMIC DNA]</scope>
    <source>
        <strain evidence="2 3">YK-624</strain>
    </source>
</reference>
<dbReference type="Proteomes" id="UP000703269">
    <property type="component" value="Unassembled WGS sequence"/>
</dbReference>
<evidence type="ECO:0000313" key="2">
    <source>
        <dbReference type="EMBL" id="GJE89595.1"/>
    </source>
</evidence>
<protein>
    <submittedName>
        <fullName evidence="2">Uncharacterized protein</fullName>
    </submittedName>
</protein>
<evidence type="ECO:0000256" key="1">
    <source>
        <dbReference type="SAM" id="Phobius"/>
    </source>
</evidence>